<feature type="region of interest" description="Disordered" evidence="1">
    <location>
        <begin position="161"/>
        <end position="184"/>
    </location>
</feature>
<protein>
    <submittedName>
        <fullName evidence="2">Uncharacterized protein</fullName>
    </submittedName>
</protein>
<accession>A0AAE0XZ56</accession>
<dbReference type="EMBL" id="JAWDGP010007300">
    <property type="protein sequence ID" value="KAK3726515.1"/>
    <property type="molecule type" value="Genomic_DNA"/>
</dbReference>
<dbReference type="Proteomes" id="UP001283361">
    <property type="component" value="Unassembled WGS sequence"/>
</dbReference>
<gene>
    <name evidence="2" type="ORF">RRG08_027176</name>
</gene>
<sequence length="184" mass="21114">MRTCVRCVRSETNGQWVLGLVGVKMEVGRWHQWLNSYRSLLACSIYKLAKRRLANTGVNLANKLPLIRDGTRYRIEQSTNTVTLLLLFSISLQQKRTLGKKPLVWRLGGAGKKAEEERDRKAKERNRIRKTNYSSKISSLTLTADLHERKLFLVPCLAREPTQSPATREPTQPLATRKRITVSR</sequence>
<name>A0AAE0XZ56_9GAST</name>
<reference evidence="2" key="1">
    <citation type="journal article" date="2023" name="G3 (Bethesda)">
        <title>A reference genome for the long-term kleptoplast-retaining sea slug Elysia crispata morphotype clarki.</title>
        <authorList>
            <person name="Eastman K.E."/>
            <person name="Pendleton A.L."/>
            <person name="Shaikh M.A."/>
            <person name="Suttiyut T."/>
            <person name="Ogas R."/>
            <person name="Tomko P."/>
            <person name="Gavelis G."/>
            <person name="Widhalm J.R."/>
            <person name="Wisecaver J.H."/>
        </authorList>
    </citation>
    <scope>NUCLEOTIDE SEQUENCE</scope>
    <source>
        <strain evidence="2">ECLA1</strain>
    </source>
</reference>
<feature type="compositionally biased region" description="Polar residues" evidence="1">
    <location>
        <begin position="161"/>
        <end position="174"/>
    </location>
</feature>
<proteinExistence type="predicted"/>
<keyword evidence="3" id="KW-1185">Reference proteome</keyword>
<evidence type="ECO:0000313" key="2">
    <source>
        <dbReference type="EMBL" id="KAK3726515.1"/>
    </source>
</evidence>
<organism evidence="2 3">
    <name type="scientific">Elysia crispata</name>
    <name type="common">lettuce slug</name>
    <dbReference type="NCBI Taxonomy" id="231223"/>
    <lineage>
        <taxon>Eukaryota</taxon>
        <taxon>Metazoa</taxon>
        <taxon>Spiralia</taxon>
        <taxon>Lophotrochozoa</taxon>
        <taxon>Mollusca</taxon>
        <taxon>Gastropoda</taxon>
        <taxon>Heterobranchia</taxon>
        <taxon>Euthyneura</taxon>
        <taxon>Panpulmonata</taxon>
        <taxon>Sacoglossa</taxon>
        <taxon>Placobranchoidea</taxon>
        <taxon>Plakobranchidae</taxon>
        <taxon>Elysia</taxon>
    </lineage>
</organism>
<evidence type="ECO:0000313" key="3">
    <source>
        <dbReference type="Proteomes" id="UP001283361"/>
    </source>
</evidence>
<comment type="caution">
    <text evidence="2">The sequence shown here is derived from an EMBL/GenBank/DDBJ whole genome shotgun (WGS) entry which is preliminary data.</text>
</comment>
<evidence type="ECO:0000256" key="1">
    <source>
        <dbReference type="SAM" id="MobiDB-lite"/>
    </source>
</evidence>
<dbReference type="AlphaFoldDB" id="A0AAE0XZ56"/>